<proteinExistence type="predicted"/>
<name>A0AAE0MUQ6_9PEZI</name>
<accession>A0AAE0MUQ6</accession>
<feature type="region of interest" description="Disordered" evidence="1">
    <location>
        <begin position="1"/>
        <end position="22"/>
    </location>
</feature>
<comment type="caution">
    <text evidence="2">The sequence shown here is derived from an EMBL/GenBank/DDBJ whole genome shotgun (WGS) entry which is preliminary data.</text>
</comment>
<gene>
    <name evidence="2" type="ORF">B0H65DRAFT_133247</name>
</gene>
<sequence length="220" mass="24955">MSPFRPPFLQTIPRQSRDHKPSYRVVNTPDQPFKPTTHFKHRLLLASCFRPLSSFKPCRFSIWLMGDPAFPSLGLIRSHFTGNQKKQQEKTRRNVRFVMIHCSHSGLCSGALSQLAIIQTWPGYLIIFPGSLHQSCCVLHSNKDCYQKNHEVGTDDTENHAYFEPSVLLQRKIGTESSSLPFRGLRRVLPARLHSASGTGRRIEGTTIHQGTGSPSTQYR</sequence>
<feature type="region of interest" description="Disordered" evidence="1">
    <location>
        <begin position="196"/>
        <end position="220"/>
    </location>
</feature>
<feature type="compositionally biased region" description="Polar residues" evidence="1">
    <location>
        <begin position="207"/>
        <end position="220"/>
    </location>
</feature>
<keyword evidence="3" id="KW-1185">Reference proteome</keyword>
<reference evidence="2" key="1">
    <citation type="journal article" date="2023" name="Mol. Phylogenet. Evol.">
        <title>Genome-scale phylogeny and comparative genomics of the fungal order Sordariales.</title>
        <authorList>
            <person name="Hensen N."/>
            <person name="Bonometti L."/>
            <person name="Westerberg I."/>
            <person name="Brannstrom I.O."/>
            <person name="Guillou S."/>
            <person name="Cros-Aarteil S."/>
            <person name="Calhoun S."/>
            <person name="Haridas S."/>
            <person name="Kuo A."/>
            <person name="Mondo S."/>
            <person name="Pangilinan J."/>
            <person name="Riley R."/>
            <person name="LaButti K."/>
            <person name="Andreopoulos B."/>
            <person name="Lipzen A."/>
            <person name="Chen C."/>
            <person name="Yan M."/>
            <person name="Daum C."/>
            <person name="Ng V."/>
            <person name="Clum A."/>
            <person name="Steindorff A."/>
            <person name="Ohm R.A."/>
            <person name="Martin F."/>
            <person name="Silar P."/>
            <person name="Natvig D.O."/>
            <person name="Lalanne C."/>
            <person name="Gautier V."/>
            <person name="Ament-Velasquez S.L."/>
            <person name="Kruys A."/>
            <person name="Hutchinson M.I."/>
            <person name="Powell A.J."/>
            <person name="Barry K."/>
            <person name="Miller A.N."/>
            <person name="Grigoriev I.V."/>
            <person name="Debuchy R."/>
            <person name="Gladieux P."/>
            <person name="Hiltunen Thoren M."/>
            <person name="Johannesson H."/>
        </authorList>
    </citation>
    <scope>NUCLEOTIDE SEQUENCE</scope>
    <source>
        <strain evidence="2">CBS 560.94</strain>
    </source>
</reference>
<dbReference type="RefSeq" id="XP_062685053.1">
    <property type="nucleotide sequence ID" value="XM_062820838.1"/>
</dbReference>
<dbReference type="EMBL" id="JAUEPP010000002">
    <property type="protein sequence ID" value="KAK3351758.1"/>
    <property type="molecule type" value="Genomic_DNA"/>
</dbReference>
<reference evidence="2" key="2">
    <citation type="submission" date="2023-06" db="EMBL/GenBank/DDBJ databases">
        <authorList>
            <consortium name="Lawrence Berkeley National Laboratory"/>
            <person name="Haridas S."/>
            <person name="Hensen N."/>
            <person name="Bonometti L."/>
            <person name="Westerberg I."/>
            <person name="Brannstrom I.O."/>
            <person name="Guillou S."/>
            <person name="Cros-Aarteil S."/>
            <person name="Calhoun S."/>
            <person name="Kuo A."/>
            <person name="Mondo S."/>
            <person name="Pangilinan J."/>
            <person name="Riley R."/>
            <person name="Labutti K."/>
            <person name="Andreopoulos B."/>
            <person name="Lipzen A."/>
            <person name="Chen C."/>
            <person name="Yanf M."/>
            <person name="Daum C."/>
            <person name="Ng V."/>
            <person name="Clum A."/>
            <person name="Steindorff A."/>
            <person name="Ohm R."/>
            <person name="Martin F."/>
            <person name="Silar P."/>
            <person name="Natvig D."/>
            <person name="Lalanne C."/>
            <person name="Gautier V."/>
            <person name="Ament-Velasquez S.L."/>
            <person name="Kruys A."/>
            <person name="Hutchinson M.I."/>
            <person name="Powell A.J."/>
            <person name="Barry K."/>
            <person name="Miller A.N."/>
            <person name="Grigoriev I.V."/>
            <person name="Debuchy R."/>
            <person name="Gladieux P."/>
            <person name="Thoren M.H."/>
            <person name="Johannesson H."/>
        </authorList>
    </citation>
    <scope>NUCLEOTIDE SEQUENCE</scope>
    <source>
        <strain evidence="2">CBS 560.94</strain>
    </source>
</reference>
<evidence type="ECO:0000256" key="1">
    <source>
        <dbReference type="SAM" id="MobiDB-lite"/>
    </source>
</evidence>
<dbReference type="GeneID" id="87857992"/>
<evidence type="ECO:0000313" key="2">
    <source>
        <dbReference type="EMBL" id="KAK3351758.1"/>
    </source>
</evidence>
<organism evidence="2 3">
    <name type="scientific">Neurospora tetraspora</name>
    <dbReference type="NCBI Taxonomy" id="94610"/>
    <lineage>
        <taxon>Eukaryota</taxon>
        <taxon>Fungi</taxon>
        <taxon>Dikarya</taxon>
        <taxon>Ascomycota</taxon>
        <taxon>Pezizomycotina</taxon>
        <taxon>Sordariomycetes</taxon>
        <taxon>Sordariomycetidae</taxon>
        <taxon>Sordariales</taxon>
        <taxon>Sordariaceae</taxon>
        <taxon>Neurospora</taxon>
    </lineage>
</organism>
<dbReference type="AlphaFoldDB" id="A0AAE0MUQ6"/>
<protein>
    <submittedName>
        <fullName evidence="2">Uncharacterized protein</fullName>
    </submittedName>
</protein>
<dbReference type="Proteomes" id="UP001278500">
    <property type="component" value="Unassembled WGS sequence"/>
</dbReference>
<evidence type="ECO:0000313" key="3">
    <source>
        <dbReference type="Proteomes" id="UP001278500"/>
    </source>
</evidence>